<feature type="region of interest" description="Disordered" evidence="1">
    <location>
        <begin position="27"/>
        <end position="63"/>
    </location>
</feature>
<dbReference type="Proteomes" id="UP000024376">
    <property type="component" value="Unassembled WGS sequence"/>
</dbReference>
<dbReference type="AlphaFoldDB" id="A0A024S084"/>
<protein>
    <submittedName>
        <fullName evidence="2">Uncharacterized protein</fullName>
    </submittedName>
</protein>
<reference evidence="3" key="1">
    <citation type="journal article" date="2013" name="Ind. Biotechnol.">
        <title>Comparative genomics analysis of Trichoderma reesei strains.</title>
        <authorList>
            <person name="Koike H."/>
            <person name="Aerts A."/>
            <person name="LaButti K."/>
            <person name="Grigoriev I.V."/>
            <person name="Baker S.E."/>
        </authorList>
    </citation>
    <scope>NUCLEOTIDE SEQUENCE [LARGE SCALE GENOMIC DNA]</scope>
    <source>
        <strain evidence="3">ATCC 56765 / BCRC 32924 / NRRL 11460 / Rut C-30</strain>
    </source>
</reference>
<gene>
    <name evidence="2" type="ORF">M419DRAFT_39077</name>
</gene>
<accession>A0A024S084</accession>
<sequence length="125" mass="13587">MCWWRAYQAQVTPYYCAKYLSSAGGVPFAESQSETGTSSVSDSYKAQRNPGGGPMMQHDGAKSSSYFREEQALCERASIVTCAPMTHRCHSSNGSHNLATLSSLSTFSIIMSAILHLNTSYVQST</sequence>
<evidence type="ECO:0000313" key="3">
    <source>
        <dbReference type="Proteomes" id="UP000024376"/>
    </source>
</evidence>
<dbReference type="HOGENOM" id="CLU_1994255_0_0_1"/>
<dbReference type="EMBL" id="KI911167">
    <property type="protein sequence ID" value="ETR97825.1"/>
    <property type="molecule type" value="Genomic_DNA"/>
</dbReference>
<name>A0A024S084_HYPJR</name>
<evidence type="ECO:0000256" key="1">
    <source>
        <dbReference type="SAM" id="MobiDB-lite"/>
    </source>
</evidence>
<evidence type="ECO:0000313" key="2">
    <source>
        <dbReference type="EMBL" id="ETR97825.1"/>
    </source>
</evidence>
<organism evidence="2 3">
    <name type="scientific">Hypocrea jecorina (strain ATCC 56765 / BCRC 32924 / NRRL 11460 / Rut C-30)</name>
    <name type="common">Trichoderma reesei</name>
    <dbReference type="NCBI Taxonomy" id="1344414"/>
    <lineage>
        <taxon>Eukaryota</taxon>
        <taxon>Fungi</taxon>
        <taxon>Dikarya</taxon>
        <taxon>Ascomycota</taxon>
        <taxon>Pezizomycotina</taxon>
        <taxon>Sordariomycetes</taxon>
        <taxon>Hypocreomycetidae</taxon>
        <taxon>Hypocreales</taxon>
        <taxon>Hypocreaceae</taxon>
        <taxon>Trichoderma</taxon>
    </lineage>
</organism>
<dbReference type="KEGG" id="trr:M419DRAFT_39077"/>
<feature type="compositionally biased region" description="Polar residues" evidence="1">
    <location>
        <begin position="30"/>
        <end position="46"/>
    </location>
</feature>
<proteinExistence type="predicted"/>